<dbReference type="Proteomes" id="UP000233766">
    <property type="component" value="Unassembled WGS sequence"/>
</dbReference>
<accession>A0A2N3WZU6</accession>
<organism evidence="2 3">
    <name type="scientific">Nocardia fluminea</name>
    <dbReference type="NCBI Taxonomy" id="134984"/>
    <lineage>
        <taxon>Bacteria</taxon>
        <taxon>Bacillati</taxon>
        <taxon>Actinomycetota</taxon>
        <taxon>Actinomycetes</taxon>
        <taxon>Mycobacteriales</taxon>
        <taxon>Nocardiaceae</taxon>
        <taxon>Nocardia</taxon>
    </lineage>
</organism>
<dbReference type="EMBL" id="PJMW01000004">
    <property type="protein sequence ID" value="PKV76444.1"/>
    <property type="molecule type" value="Genomic_DNA"/>
</dbReference>
<reference evidence="2 3" key="1">
    <citation type="submission" date="2017-12" db="EMBL/GenBank/DDBJ databases">
        <title>Sequencing the genomes of 1000 Actinobacteria strains.</title>
        <authorList>
            <person name="Klenk H.-P."/>
        </authorList>
    </citation>
    <scope>NUCLEOTIDE SEQUENCE [LARGE SCALE GENOMIC DNA]</scope>
    <source>
        <strain evidence="2 3">DSM 44489</strain>
    </source>
</reference>
<sequence>MSDPLRQLTTTLGAPPPPDFATLTPDELALLDNYVRAALDHRKAALDDALDSGMRLIPRLARPAVKKVLGL</sequence>
<evidence type="ECO:0000313" key="2">
    <source>
        <dbReference type="EMBL" id="PKV99377.1"/>
    </source>
</evidence>
<protein>
    <submittedName>
        <fullName evidence="2">Uncharacterized protein</fullName>
    </submittedName>
</protein>
<name>A0A2N3WZU6_9NOCA</name>
<dbReference type="RefSeq" id="WP_101463656.1">
    <property type="nucleotide sequence ID" value="NZ_PJMW01000001.1"/>
</dbReference>
<evidence type="ECO:0000313" key="1">
    <source>
        <dbReference type="EMBL" id="PKV76444.1"/>
    </source>
</evidence>
<proteinExistence type="predicted"/>
<dbReference type="EMBL" id="PJMW01000001">
    <property type="protein sequence ID" value="PKV99377.1"/>
    <property type="molecule type" value="Genomic_DNA"/>
</dbReference>
<gene>
    <name evidence="2" type="ORF">ATK86_1426</name>
    <name evidence="1" type="ORF">ATK86_7367</name>
</gene>
<keyword evidence="3" id="KW-1185">Reference proteome</keyword>
<comment type="caution">
    <text evidence="2">The sequence shown here is derived from an EMBL/GenBank/DDBJ whole genome shotgun (WGS) entry which is preliminary data.</text>
</comment>
<evidence type="ECO:0000313" key="3">
    <source>
        <dbReference type="Proteomes" id="UP000233766"/>
    </source>
</evidence>
<dbReference type="OrthoDB" id="4561777at2"/>
<dbReference type="AlphaFoldDB" id="A0A2N3WZU6"/>